<dbReference type="OrthoDB" id="6329939at2"/>
<reference evidence="3 4" key="1">
    <citation type="submission" date="2019-04" db="EMBL/GenBank/DDBJ databases">
        <title>Alteromonas portus sp. nov., an alginate lyase-excreting marine bacterium.</title>
        <authorList>
            <person name="Huang H."/>
            <person name="Mo K."/>
            <person name="Bao S."/>
        </authorList>
    </citation>
    <scope>NUCLEOTIDE SEQUENCE [LARGE SCALE GENOMIC DNA]</scope>
    <source>
        <strain evidence="3 4">HB161718</strain>
    </source>
</reference>
<dbReference type="Proteomes" id="UP000305471">
    <property type="component" value="Unassembled WGS sequence"/>
</dbReference>
<keyword evidence="2" id="KW-1133">Transmembrane helix</keyword>
<feature type="transmembrane region" description="Helical" evidence="2">
    <location>
        <begin position="157"/>
        <end position="177"/>
    </location>
</feature>
<feature type="transmembrane region" description="Helical" evidence="2">
    <location>
        <begin position="103"/>
        <end position="123"/>
    </location>
</feature>
<dbReference type="AlphaFoldDB" id="A0A4U0ZG18"/>
<keyword evidence="2" id="KW-0472">Membrane</keyword>
<feature type="compositionally biased region" description="Basic and acidic residues" evidence="1">
    <location>
        <begin position="1"/>
        <end position="26"/>
    </location>
</feature>
<accession>A0A4U0ZG18</accession>
<feature type="region of interest" description="Disordered" evidence="1">
    <location>
        <begin position="1"/>
        <end position="40"/>
    </location>
</feature>
<protein>
    <submittedName>
        <fullName evidence="3">Uncharacterized protein</fullName>
    </submittedName>
</protein>
<sequence length="222" mass="25362">MSEDKKAISEDKKLVSEYREGVRDQESDTSANSPQMSELDKQFSQWQSAYKDATPSVDTGSLIKEIKSARFKLKLKGAVDLLLGLAVSVWCLTLVLFEPLSTYQLLLFTALAPIPAAFGVWGYRVRQKQWKAQTLDVHSMLSFKQTQLQQQLHYWKISLYGCAVLWCGLFVLAIFNVVMFNAYTLWGTQLVINSVVVYIVYRRYKKLNADLPSALKKIEDMK</sequence>
<evidence type="ECO:0000313" key="3">
    <source>
        <dbReference type="EMBL" id="TKB03597.1"/>
    </source>
</evidence>
<evidence type="ECO:0000256" key="1">
    <source>
        <dbReference type="SAM" id="MobiDB-lite"/>
    </source>
</evidence>
<dbReference type="EMBL" id="SWCO01000005">
    <property type="protein sequence ID" value="TKB03597.1"/>
    <property type="molecule type" value="Genomic_DNA"/>
</dbReference>
<feature type="transmembrane region" description="Helical" evidence="2">
    <location>
        <begin position="183"/>
        <end position="201"/>
    </location>
</feature>
<gene>
    <name evidence="3" type="ORF">E5672_08985</name>
</gene>
<organism evidence="3 4">
    <name type="scientific">Alteromonas portus</name>
    <dbReference type="NCBI Taxonomy" id="2565549"/>
    <lineage>
        <taxon>Bacteria</taxon>
        <taxon>Pseudomonadati</taxon>
        <taxon>Pseudomonadota</taxon>
        <taxon>Gammaproteobacteria</taxon>
        <taxon>Alteromonadales</taxon>
        <taxon>Alteromonadaceae</taxon>
        <taxon>Alteromonas/Salinimonas group</taxon>
        <taxon>Alteromonas</taxon>
    </lineage>
</organism>
<proteinExistence type="predicted"/>
<evidence type="ECO:0000313" key="4">
    <source>
        <dbReference type="Proteomes" id="UP000305471"/>
    </source>
</evidence>
<feature type="transmembrane region" description="Helical" evidence="2">
    <location>
        <begin position="77"/>
        <end position="97"/>
    </location>
</feature>
<keyword evidence="4" id="KW-1185">Reference proteome</keyword>
<feature type="compositionally biased region" description="Polar residues" evidence="1">
    <location>
        <begin position="28"/>
        <end position="40"/>
    </location>
</feature>
<evidence type="ECO:0000256" key="2">
    <source>
        <dbReference type="SAM" id="Phobius"/>
    </source>
</evidence>
<comment type="caution">
    <text evidence="3">The sequence shown here is derived from an EMBL/GenBank/DDBJ whole genome shotgun (WGS) entry which is preliminary data.</text>
</comment>
<name>A0A4U0ZG18_9ALTE</name>
<keyword evidence="2" id="KW-0812">Transmembrane</keyword>